<reference evidence="3 4" key="1">
    <citation type="submission" date="2018-09" db="EMBL/GenBank/DDBJ databases">
        <authorList>
            <person name="Wang X."/>
            <person name="Du Z."/>
        </authorList>
    </citation>
    <scope>NUCLEOTIDE SEQUENCE [LARGE SCALE GENOMIC DNA]</scope>
    <source>
        <strain evidence="3 4">N3</strain>
    </source>
</reference>
<dbReference type="Pfam" id="PF00930">
    <property type="entry name" value="DPPIV_N"/>
    <property type="match status" value="1"/>
</dbReference>
<dbReference type="InterPro" id="IPR002469">
    <property type="entry name" value="Peptidase_S9B_N"/>
</dbReference>
<dbReference type="InterPro" id="IPR050278">
    <property type="entry name" value="Serine_Prot_S9B/DPPIV"/>
</dbReference>
<dbReference type="InterPro" id="IPR029058">
    <property type="entry name" value="AB_hydrolase_fold"/>
</dbReference>
<protein>
    <submittedName>
        <fullName evidence="3">Xaa-Pro dipeptidase</fullName>
    </submittedName>
</protein>
<dbReference type="GO" id="GO:0008236">
    <property type="term" value="F:serine-type peptidase activity"/>
    <property type="evidence" value="ECO:0007669"/>
    <property type="project" value="InterPro"/>
</dbReference>
<dbReference type="GO" id="GO:0006508">
    <property type="term" value="P:proteolysis"/>
    <property type="evidence" value="ECO:0007669"/>
    <property type="project" value="InterPro"/>
</dbReference>
<dbReference type="SUPFAM" id="SSF82171">
    <property type="entry name" value="DPP6 N-terminal domain-like"/>
    <property type="match status" value="1"/>
</dbReference>
<dbReference type="PANTHER" id="PTHR11731:SF118">
    <property type="entry name" value="BLR1971 PROTEIN"/>
    <property type="match status" value="1"/>
</dbReference>
<evidence type="ECO:0000313" key="3">
    <source>
        <dbReference type="EMBL" id="RIW14638.1"/>
    </source>
</evidence>
<name>A0A418PQQ7_9BACT</name>
<feature type="domain" description="Peptidase S9 prolyl oligopeptidase catalytic" evidence="1">
    <location>
        <begin position="554"/>
        <end position="746"/>
    </location>
</feature>
<sequence length="761" mass="87110">MKSPKSHWLSLFLVLLLTLTSYGPLSAQITEETYHRAEYFLTNNLQKEIYHLEVVPTWSNGGKVFIHSTYTPSGKRFFKTNSESLETLEAFDHLRLAKLIREKTGTEVNPSDLPINAVSIKSEKVIAFQWRSQDWTWNTETDSLESLPISERNEMESFSPDRNWKAFTRNYNLFVKNLETGEETQLSFDGKKNFEYASFYGWSDLIAGENGERPPHFMVQWSPDSKKIFSQIVDLRIAEKMYLLDFSKDEKFRPELLSYYRGSPGDSTVVNYIPVIFDLETKKETKLPELTSPHFIGINLRWSSDSKNLNGFFFPRGYKELHLIDVNSENAQIRKIYSESSFTHINRDLIFRRLKNGNFIISSDKSGWNQLYLFDWNSGKEINPVTSGEYVVSKLSYLDEENGVIYFEASGKEPNRNPYFNHLYRVKLDGSNLELLTPENAFHEIYISPDGKFAVDNYSTVSQPTQSILLDLKTGTHLKKISEADISNLKKRGYQSPIPFTAIAKDGKTEIHGVYFVPTTFDRKKKYPIIDYTYTGPHTSTVPKTFKSGLLGHQQPMAELGFVVVTVDGLGSFGRSKAFSDFSYRNLGDGTTDHVLAITQLATKERFLDITKVGIFGHSAGGYDAGRAMLLHPDFYKVGVASAGDHDFRMEKAWWPEMYMGYPVGDYYHEQSNITNAANLKGHLLLAHGGIDENVNPSATFKFAENLIKAGKDFDLFIWPSRNHSFGRAAGDYFTKKRWDYFIEHLLGEKPIRHYQLQVGN</sequence>
<evidence type="ECO:0000259" key="1">
    <source>
        <dbReference type="Pfam" id="PF00326"/>
    </source>
</evidence>
<dbReference type="PANTHER" id="PTHR11731">
    <property type="entry name" value="PROTEASE FAMILY S9B,C DIPEPTIDYL-PEPTIDASE IV-RELATED"/>
    <property type="match status" value="1"/>
</dbReference>
<proteinExistence type="predicted"/>
<dbReference type="Proteomes" id="UP000283522">
    <property type="component" value="Unassembled WGS sequence"/>
</dbReference>
<dbReference type="AlphaFoldDB" id="A0A418PQQ7"/>
<organism evidence="3 4">
    <name type="scientific">Algoriphagus lacus</name>
    <dbReference type="NCBI Taxonomy" id="2056311"/>
    <lineage>
        <taxon>Bacteria</taxon>
        <taxon>Pseudomonadati</taxon>
        <taxon>Bacteroidota</taxon>
        <taxon>Cytophagia</taxon>
        <taxon>Cytophagales</taxon>
        <taxon>Cyclobacteriaceae</taxon>
        <taxon>Algoriphagus</taxon>
    </lineage>
</organism>
<gene>
    <name evidence="3" type="ORF">D0X99_12675</name>
</gene>
<dbReference type="Gene3D" id="2.140.10.30">
    <property type="entry name" value="Dipeptidylpeptidase IV, N-terminal domain"/>
    <property type="match status" value="1"/>
</dbReference>
<dbReference type="Pfam" id="PF00326">
    <property type="entry name" value="Peptidase_S9"/>
    <property type="match status" value="1"/>
</dbReference>
<dbReference type="InterPro" id="IPR001375">
    <property type="entry name" value="Peptidase_S9_cat"/>
</dbReference>
<dbReference type="OrthoDB" id="9812921at2"/>
<dbReference type="Gene3D" id="3.40.50.1820">
    <property type="entry name" value="alpha/beta hydrolase"/>
    <property type="match status" value="1"/>
</dbReference>
<dbReference type="RefSeq" id="WP_119478435.1">
    <property type="nucleotide sequence ID" value="NZ_QXML01000006.1"/>
</dbReference>
<evidence type="ECO:0000259" key="2">
    <source>
        <dbReference type="Pfam" id="PF00930"/>
    </source>
</evidence>
<comment type="caution">
    <text evidence="3">The sequence shown here is derived from an EMBL/GenBank/DDBJ whole genome shotgun (WGS) entry which is preliminary data.</text>
</comment>
<accession>A0A418PQQ7</accession>
<keyword evidence="4" id="KW-1185">Reference proteome</keyword>
<evidence type="ECO:0000313" key="4">
    <source>
        <dbReference type="Proteomes" id="UP000283522"/>
    </source>
</evidence>
<feature type="domain" description="Dipeptidylpeptidase IV N-terminal" evidence="2">
    <location>
        <begin position="120"/>
        <end position="464"/>
    </location>
</feature>
<dbReference type="EMBL" id="QXML01000006">
    <property type="protein sequence ID" value="RIW14638.1"/>
    <property type="molecule type" value="Genomic_DNA"/>
</dbReference>
<dbReference type="SUPFAM" id="SSF53474">
    <property type="entry name" value="alpha/beta-Hydrolases"/>
    <property type="match status" value="1"/>
</dbReference>